<evidence type="ECO:0000256" key="1">
    <source>
        <dbReference type="ARBA" id="ARBA00005755"/>
    </source>
</evidence>
<comment type="catalytic activity">
    <reaction evidence="10 11">
        <text>DNA(n) + a 2'-deoxyribonucleoside 5'-triphosphate = DNA(n+1) + diphosphate</text>
        <dbReference type="Rhea" id="RHEA:22508"/>
        <dbReference type="Rhea" id="RHEA-COMP:17339"/>
        <dbReference type="Rhea" id="RHEA-COMP:17340"/>
        <dbReference type="ChEBI" id="CHEBI:33019"/>
        <dbReference type="ChEBI" id="CHEBI:61560"/>
        <dbReference type="ChEBI" id="CHEBI:173112"/>
        <dbReference type="EC" id="2.7.7.7"/>
    </reaction>
</comment>
<keyword evidence="4 11" id="KW-0808">Transferase</keyword>
<evidence type="ECO:0000313" key="16">
    <source>
        <dbReference type="EMBL" id="QHW16775.1"/>
    </source>
</evidence>
<dbReference type="InterPro" id="IPR006134">
    <property type="entry name" value="DNA-dir_DNA_pol_B_multi_dom"/>
</dbReference>
<dbReference type="InterPro" id="IPR013660">
    <property type="entry name" value="DNApol_B_exo_N"/>
</dbReference>
<evidence type="ECO:0000256" key="4">
    <source>
        <dbReference type="ARBA" id="ARBA00022679"/>
    </source>
</evidence>
<dbReference type="Pfam" id="PF08452">
    <property type="entry name" value="DNAP_B_exo_N"/>
    <property type="match status" value="1"/>
</dbReference>
<dbReference type="GO" id="GO:0006261">
    <property type="term" value="P:DNA-templated DNA replication"/>
    <property type="evidence" value="ECO:0007669"/>
    <property type="project" value="TreeGrafter"/>
</dbReference>
<reference evidence="16" key="1">
    <citation type="submission" date="2020-01" db="EMBL/GenBank/DDBJ databases">
        <title>Global genomic diversity of Molluscum contagiosum virus.</title>
        <authorList>
            <person name="Zorec T.M."/>
            <person name="Skubic L."/>
            <person name="Hosnjak L."/>
            <person name="Trcko K."/>
            <person name="Poljak M."/>
        </authorList>
    </citation>
    <scope>NUCLEOTIDE SEQUENCE</scope>
    <source>
        <strain evidence="16">MCV1_P02S01A</strain>
        <strain evidence="17">MCV1_P02S01B</strain>
        <strain evidence="18">MCV1_P02S02A</strain>
        <strain evidence="19">MCV1_P05S01A</strain>
        <strain evidence="20">MCV1_P05S02A</strain>
    </source>
</reference>
<dbReference type="EMBL" id="MN931748">
    <property type="protein sequence ID" value="QHW17841.1"/>
    <property type="molecule type" value="Genomic_DNA"/>
</dbReference>
<dbReference type="PRINTS" id="PR00106">
    <property type="entry name" value="DNAPOLB"/>
</dbReference>
<evidence type="ECO:0000256" key="9">
    <source>
        <dbReference type="ARBA" id="ARBA00023125"/>
    </source>
</evidence>
<evidence type="ECO:0000313" key="20">
    <source>
        <dbReference type="EMBL" id="QHW18020.1"/>
    </source>
</evidence>
<dbReference type="InterPro" id="IPR050240">
    <property type="entry name" value="DNA_pol_type-B"/>
</dbReference>
<dbReference type="EMBL" id="MN931744">
    <property type="protein sequence ID" value="QHW17139.1"/>
    <property type="molecule type" value="Genomic_DNA"/>
</dbReference>
<evidence type="ECO:0000259" key="15">
    <source>
        <dbReference type="Pfam" id="PF08452"/>
    </source>
</evidence>
<dbReference type="Gene3D" id="1.10.287.690">
    <property type="entry name" value="Helix hairpin bin"/>
    <property type="match status" value="1"/>
</dbReference>
<gene>
    <name evidence="16" type="primary">MC039L</name>
</gene>
<dbReference type="Proteomes" id="UP000613226">
    <property type="component" value="Segment"/>
</dbReference>
<comment type="similarity">
    <text evidence="1 11">Belongs to the DNA polymerase type-B family.</text>
</comment>
<dbReference type="PANTHER" id="PTHR10322:SF23">
    <property type="entry name" value="DNA POLYMERASE DELTA CATALYTIC SUBUNIT"/>
    <property type="match status" value="1"/>
</dbReference>
<evidence type="ECO:0000256" key="6">
    <source>
        <dbReference type="ARBA" id="ARBA00022705"/>
    </source>
</evidence>
<evidence type="ECO:0000259" key="13">
    <source>
        <dbReference type="Pfam" id="PF03104"/>
    </source>
</evidence>
<dbReference type="GO" id="GO:0003887">
    <property type="term" value="F:DNA-directed DNA polymerase activity"/>
    <property type="evidence" value="ECO:0007669"/>
    <property type="project" value="UniProtKB-KW"/>
</dbReference>
<dbReference type="Proteomes" id="UP000602142">
    <property type="component" value="Segment"/>
</dbReference>
<dbReference type="InterPro" id="IPR006133">
    <property type="entry name" value="DNA-dir_DNA_pol_B_exonuc"/>
</dbReference>
<keyword evidence="8" id="KW-1194">Viral DNA replication</keyword>
<evidence type="ECO:0000259" key="14">
    <source>
        <dbReference type="Pfam" id="PF08408"/>
    </source>
</evidence>
<evidence type="ECO:0000256" key="8">
    <source>
        <dbReference type="ARBA" id="ARBA00023109"/>
    </source>
</evidence>
<dbReference type="Proteomes" id="UP000619037">
    <property type="component" value="Segment"/>
</dbReference>
<feature type="domain" description="DNA-directed DNA polymerase family B multifunctional" evidence="12">
    <location>
        <begin position="494"/>
        <end position="992"/>
    </location>
</feature>
<dbReference type="EMBL" id="MN931749">
    <property type="protein sequence ID" value="QHW18020.1"/>
    <property type="molecule type" value="Genomic_DNA"/>
</dbReference>
<evidence type="ECO:0000259" key="12">
    <source>
        <dbReference type="Pfam" id="PF00136"/>
    </source>
</evidence>
<feature type="domain" description="DNA polymerase B exonuclease N-terminal" evidence="15">
    <location>
        <begin position="9"/>
        <end position="30"/>
    </location>
</feature>
<evidence type="ECO:0000256" key="7">
    <source>
        <dbReference type="ARBA" id="ARBA00022932"/>
    </source>
</evidence>
<dbReference type="Pfam" id="PF00136">
    <property type="entry name" value="DNA_pol_B"/>
    <property type="match status" value="1"/>
</dbReference>
<dbReference type="InterPro" id="IPR036397">
    <property type="entry name" value="RNaseH_sf"/>
</dbReference>
<evidence type="ECO:0000256" key="2">
    <source>
        <dbReference type="ARBA" id="ARBA00012417"/>
    </source>
</evidence>
<dbReference type="Gene3D" id="3.30.420.10">
    <property type="entry name" value="Ribonuclease H-like superfamily/Ribonuclease H"/>
    <property type="match status" value="1"/>
</dbReference>
<organism evidence="16 21">
    <name type="scientific">Molluscum contagiosum virus</name>
    <dbReference type="NCBI Taxonomy" id="10279"/>
    <lineage>
        <taxon>Viruses</taxon>
        <taxon>Varidnaviria</taxon>
        <taxon>Bamfordvirae</taxon>
        <taxon>Nucleocytoviricota</taxon>
        <taxon>Pokkesviricetes</taxon>
        <taxon>Chitovirales</taxon>
        <taxon>Poxviridae</taxon>
        <taxon>Chordopoxvirinae</taxon>
        <taxon>Molluscipoxvirus</taxon>
        <taxon>Molluscipoxvirus molluscum</taxon>
    </lineage>
</organism>
<keyword evidence="7 11" id="KW-0239">DNA-directed DNA polymerase</keyword>
<dbReference type="InterPro" id="IPR012337">
    <property type="entry name" value="RNaseH-like_sf"/>
</dbReference>
<keyword evidence="5 11" id="KW-0548">Nucleotidyltransferase</keyword>
<dbReference type="SMART" id="SM00486">
    <property type="entry name" value="POLBc"/>
    <property type="match status" value="1"/>
</dbReference>
<evidence type="ECO:0000313" key="17">
    <source>
        <dbReference type="EMBL" id="QHW16957.1"/>
    </source>
</evidence>
<dbReference type="InterPro" id="IPR023211">
    <property type="entry name" value="DNA_pol_palm_dom_sf"/>
</dbReference>
<dbReference type="PROSITE" id="PS00116">
    <property type="entry name" value="DNA_POLYMERASE_B"/>
    <property type="match status" value="1"/>
</dbReference>
<dbReference type="SUPFAM" id="SSF56672">
    <property type="entry name" value="DNA/RNA polymerases"/>
    <property type="match status" value="1"/>
</dbReference>
<dbReference type="Proteomes" id="UP000610093">
    <property type="component" value="Segment"/>
</dbReference>
<dbReference type="InterPro" id="IPR013617">
    <property type="entry name" value="DNA-dir_DNA_pol_B_vir_insert"/>
</dbReference>
<dbReference type="Proteomes" id="UP000630645">
    <property type="component" value="Segment"/>
</dbReference>
<dbReference type="EMBL" id="MN931743">
    <property type="protein sequence ID" value="QHW16957.1"/>
    <property type="molecule type" value="Genomic_DNA"/>
</dbReference>
<dbReference type="GO" id="GO:0000166">
    <property type="term" value="F:nucleotide binding"/>
    <property type="evidence" value="ECO:0007669"/>
    <property type="project" value="InterPro"/>
</dbReference>
<keyword evidence="6 11" id="KW-0235">DNA replication</keyword>
<name>A0A858A3R9_9POXV</name>
<protein>
    <recommendedName>
        <fullName evidence="3 11">DNA polymerase</fullName>
        <ecNumber evidence="2 11">2.7.7.7</ecNumber>
    </recommendedName>
</protein>
<dbReference type="InterPro" id="IPR043502">
    <property type="entry name" value="DNA/RNA_pol_sf"/>
</dbReference>
<dbReference type="GO" id="GO:0039693">
    <property type="term" value="P:viral DNA genome replication"/>
    <property type="evidence" value="ECO:0007669"/>
    <property type="project" value="UniProtKB-KW"/>
</dbReference>
<evidence type="ECO:0000313" key="18">
    <source>
        <dbReference type="EMBL" id="QHW17139.1"/>
    </source>
</evidence>
<dbReference type="InterPro" id="IPR017964">
    <property type="entry name" value="DNA-dir_DNA_pol_B_CS"/>
</dbReference>
<evidence type="ECO:0000256" key="5">
    <source>
        <dbReference type="ARBA" id="ARBA00022695"/>
    </source>
</evidence>
<dbReference type="Gene3D" id="3.90.1600.10">
    <property type="entry name" value="Palm domain of DNA polymerase"/>
    <property type="match status" value="1"/>
</dbReference>
<keyword evidence="9 11" id="KW-0238">DNA-binding</keyword>
<dbReference type="SUPFAM" id="SSF53098">
    <property type="entry name" value="Ribonuclease H-like"/>
    <property type="match status" value="1"/>
</dbReference>
<dbReference type="Pfam" id="PF03104">
    <property type="entry name" value="DNA_pol_B_exo1"/>
    <property type="match status" value="1"/>
</dbReference>
<proteinExistence type="inferred from homology"/>
<feature type="domain" description="DNA-directed DNA polymerase family B viral insert" evidence="14">
    <location>
        <begin position="353"/>
        <end position="480"/>
    </location>
</feature>
<feature type="domain" description="DNA-directed DNA polymerase family B exonuclease" evidence="13">
    <location>
        <begin position="117"/>
        <end position="352"/>
    </location>
</feature>
<dbReference type="InterPro" id="IPR006172">
    <property type="entry name" value="DNA-dir_DNA_pol_B"/>
</dbReference>
<sequence>MKFYSGFKMEIRCLNWFEARGEERALYLKAKTRAGDTLFVRFPHYYYYVVDGGTLSTLAPPPRAASALGEFELACIDETLARADALHAPTRPRSQLWLLEEAQPRQIAGALLAEFMHITWFFLRNEIEPNGCYRVPDAELEPVCARCFHCAAPRRAFATRVPLFEVTHTYLFFDIECQFDKKFPSVFSNPVSHISFCYVDRLGTEVRFSLLNSDLLSEDSLRGCRRIATPDEFALEPGVTFCSEVVLLQLTKRLLERHFDFIVTFNGNNFDIRYVSNRLQLLTQSSVCFRLPDQREPVKLVIYERSLASHRGAGGMANTSFHVNNNNGTIFFDLYTFIQKAERLDSYKLDSISKNVFHCRARVLDAGAGECTLAGGPDANAEDRLRLFCEVLQTGNYVTLDTVHVCRILGKRFFEHGFALRVRCAESYAPGSLCELAFGKDDVDLRELYRHYSLAAALEMERYCMHDACLCKYLWSYYRVPSKIDAAAATYLLPQCLALEYRASTLIKGPLLRLMLRERVVYVRTQEPARYTYGGGKVFLPRQKLFDTNVMVFDYNSLYPNVCIFGNLSPETLVGVVANAHRLDAEINMQELRRRFPEPAFLHVLCEARARDGYSEIAVFDRRRQGIIPKLLGTFMEQRARYKALMRAASSGLERTLYDSMQYVYKVVANSVYGLMGFYNSSLYSYSSAKCCTTIGRVMITYLDRVVDGATLCAGVLRLAAEPRNPLLASAPPRARDVDVSAALGHELELRFRSVYGDTDSIFLELNLREVQTTLAVARTLERVLNEHVLFENFRVEFEAIYQNLILQSKKKYSTTKYAADHRAGDAPEHVSKGTSETRRDVSRFHKLMISRYKAQLVALLAEARLSSRQVCIEMLRSLEVDLFAEFAARAQPLEMFLLSRMHHRNYKAPDNPNVELVNRYNRENLEPIELGERYYYAYVCASELPWQLAVANVRNHERIVDASYVLPERERVFYEIYFRRLATELVNLLDNKPLCAEFFTRLFGVRPVFSN</sequence>
<evidence type="ECO:0000256" key="11">
    <source>
        <dbReference type="RuleBase" id="RU000442"/>
    </source>
</evidence>
<accession>A0A858A3R9</accession>
<evidence type="ECO:0000256" key="3">
    <source>
        <dbReference type="ARBA" id="ARBA00015749"/>
    </source>
</evidence>
<dbReference type="EMBL" id="MN931742">
    <property type="protein sequence ID" value="QHW16775.1"/>
    <property type="molecule type" value="Genomic_DNA"/>
</dbReference>
<evidence type="ECO:0000313" key="21">
    <source>
        <dbReference type="Proteomes" id="UP000613226"/>
    </source>
</evidence>
<dbReference type="PANTHER" id="PTHR10322">
    <property type="entry name" value="DNA POLYMERASE CATALYTIC SUBUNIT"/>
    <property type="match status" value="1"/>
</dbReference>
<evidence type="ECO:0000313" key="19">
    <source>
        <dbReference type="EMBL" id="QHW17841.1"/>
    </source>
</evidence>
<dbReference type="GO" id="GO:0003677">
    <property type="term" value="F:DNA binding"/>
    <property type="evidence" value="ECO:0007669"/>
    <property type="project" value="UniProtKB-KW"/>
</dbReference>
<dbReference type="EC" id="2.7.7.7" evidence="2 11"/>
<dbReference type="Pfam" id="PF08408">
    <property type="entry name" value="DNA_pol_B_3"/>
    <property type="match status" value="1"/>
</dbReference>
<evidence type="ECO:0000256" key="10">
    <source>
        <dbReference type="ARBA" id="ARBA00049244"/>
    </source>
</evidence>